<dbReference type="AlphaFoldDB" id="A0A382LCZ0"/>
<accession>A0A382LCZ0</accession>
<evidence type="ECO:0000313" key="1">
    <source>
        <dbReference type="EMBL" id="SVC34678.1"/>
    </source>
</evidence>
<name>A0A382LCZ0_9ZZZZ</name>
<dbReference type="EMBL" id="UINC01086324">
    <property type="protein sequence ID" value="SVC34678.1"/>
    <property type="molecule type" value="Genomic_DNA"/>
</dbReference>
<reference evidence="1" key="1">
    <citation type="submission" date="2018-05" db="EMBL/GenBank/DDBJ databases">
        <authorList>
            <person name="Lanie J.A."/>
            <person name="Ng W.-L."/>
            <person name="Kazmierczak K.M."/>
            <person name="Andrzejewski T.M."/>
            <person name="Davidsen T.M."/>
            <person name="Wayne K.J."/>
            <person name="Tettelin H."/>
            <person name="Glass J.I."/>
            <person name="Rusch D."/>
            <person name="Podicherti R."/>
            <person name="Tsui H.-C.T."/>
            <person name="Winkler M.E."/>
        </authorList>
    </citation>
    <scope>NUCLEOTIDE SEQUENCE</scope>
</reference>
<gene>
    <name evidence="1" type="ORF">METZ01_LOCUS287532</name>
</gene>
<protein>
    <submittedName>
        <fullName evidence="1">Uncharacterized protein</fullName>
    </submittedName>
</protein>
<organism evidence="1">
    <name type="scientific">marine metagenome</name>
    <dbReference type="NCBI Taxonomy" id="408172"/>
    <lineage>
        <taxon>unclassified sequences</taxon>
        <taxon>metagenomes</taxon>
        <taxon>ecological metagenomes</taxon>
    </lineage>
</organism>
<proteinExistence type="predicted"/>
<sequence>MLSLRRMGACLNGEFLTAGMPDYFKMDGGD</sequence>